<dbReference type="SMART" id="SM00228">
    <property type="entry name" value="PDZ"/>
    <property type="match status" value="3"/>
</dbReference>
<name>A0A3B3U7A5_9TELE</name>
<dbReference type="GO" id="GO:0030010">
    <property type="term" value="P:establishment of cell polarity"/>
    <property type="evidence" value="ECO:0007669"/>
    <property type="project" value="TreeGrafter"/>
</dbReference>
<dbReference type="Pfam" id="PF00595">
    <property type="entry name" value="PDZ"/>
    <property type="match status" value="3"/>
</dbReference>
<feature type="compositionally biased region" description="Polar residues" evidence="1">
    <location>
        <begin position="320"/>
        <end position="332"/>
    </location>
</feature>
<dbReference type="Ensembl" id="ENSPLAT00000002276.1">
    <property type="protein sequence ID" value="ENSPLAP00000008803.1"/>
    <property type="gene ID" value="ENSPLAG00000011478.1"/>
</dbReference>
<evidence type="ECO:0000259" key="2">
    <source>
        <dbReference type="PROSITE" id="PS50106"/>
    </source>
</evidence>
<dbReference type="InterPro" id="IPR036034">
    <property type="entry name" value="PDZ_sf"/>
</dbReference>
<dbReference type="Gene3D" id="2.30.42.10">
    <property type="match status" value="3"/>
</dbReference>
<dbReference type="SUPFAM" id="SSF50156">
    <property type="entry name" value="PDZ domain-like"/>
    <property type="match status" value="3"/>
</dbReference>
<evidence type="ECO:0000256" key="1">
    <source>
        <dbReference type="SAM" id="MobiDB-lite"/>
    </source>
</evidence>
<keyword evidence="4" id="KW-1185">Reference proteome</keyword>
<dbReference type="InterPro" id="IPR001478">
    <property type="entry name" value="PDZ"/>
</dbReference>
<dbReference type="GO" id="GO:0008104">
    <property type="term" value="P:intracellular protein localization"/>
    <property type="evidence" value="ECO:0007669"/>
    <property type="project" value="TreeGrafter"/>
</dbReference>
<feature type="domain" description="PDZ" evidence="2">
    <location>
        <begin position="215"/>
        <end position="290"/>
    </location>
</feature>
<dbReference type="GO" id="GO:0045197">
    <property type="term" value="P:establishment or maintenance of epithelial cell apical/basal polarity"/>
    <property type="evidence" value="ECO:0007669"/>
    <property type="project" value="TreeGrafter"/>
</dbReference>
<dbReference type="GO" id="GO:0005912">
    <property type="term" value="C:adherens junction"/>
    <property type="evidence" value="ECO:0007669"/>
    <property type="project" value="TreeGrafter"/>
</dbReference>
<protein>
    <submittedName>
        <fullName evidence="3">Par-3 family cell polarity regulator</fullName>
    </submittedName>
</protein>
<dbReference type="PANTHER" id="PTHR16484:SF10">
    <property type="entry name" value="PARTITIONING DEFECTIVE 3 HOMOLOG"/>
    <property type="match status" value="1"/>
</dbReference>
<feature type="domain" description="PDZ" evidence="2">
    <location>
        <begin position="524"/>
        <end position="599"/>
    </location>
</feature>
<feature type="compositionally biased region" description="Low complexity" evidence="1">
    <location>
        <begin position="82"/>
        <end position="91"/>
    </location>
</feature>
<feature type="compositionally biased region" description="Polar residues" evidence="1">
    <location>
        <begin position="375"/>
        <end position="396"/>
    </location>
</feature>
<feature type="compositionally biased region" description="Polar residues" evidence="1">
    <location>
        <begin position="158"/>
        <end position="170"/>
    </location>
</feature>
<reference evidence="3" key="1">
    <citation type="submission" date="2025-08" db="UniProtKB">
        <authorList>
            <consortium name="Ensembl"/>
        </authorList>
    </citation>
    <scope>IDENTIFICATION</scope>
</reference>
<organism evidence="3 4">
    <name type="scientific">Poecilia latipinna</name>
    <name type="common">sailfin molly</name>
    <dbReference type="NCBI Taxonomy" id="48699"/>
    <lineage>
        <taxon>Eukaryota</taxon>
        <taxon>Metazoa</taxon>
        <taxon>Chordata</taxon>
        <taxon>Craniata</taxon>
        <taxon>Vertebrata</taxon>
        <taxon>Euteleostomi</taxon>
        <taxon>Actinopterygii</taxon>
        <taxon>Neopterygii</taxon>
        <taxon>Teleostei</taxon>
        <taxon>Neoteleostei</taxon>
        <taxon>Acanthomorphata</taxon>
        <taxon>Ovalentaria</taxon>
        <taxon>Atherinomorphae</taxon>
        <taxon>Cyprinodontiformes</taxon>
        <taxon>Poeciliidae</taxon>
        <taxon>Poeciliinae</taxon>
        <taxon>Poecilia</taxon>
    </lineage>
</organism>
<sequence>CRLSICTSEGSLTLVCFKALTHSKLFSNIMDLVITWPKRLALQLMHHCADKKIQYVKAFVSLSPQLVAVYEEQDPHNGGDGTSASSTGTHSPEPFASEMNSASAFQPYQAASEIEVTTSALRSSMSLNVRRGSDPSLADLPPGEALVGQDEPSRKNPSRWSTTAGLQISSRQRKTSYRSLPRDASGWTAQFHRDMLRSSLSANHPMVDQWLDQQEQPVEVSNEGGPLGIHVVSFSSHDVRTQGLLVKRLEPGGKAEHERLFQENDCIVRINQGDIRNLRFEQAQNIFRQAMRCPVILFHVVPASMKRQYEILSVQNELSSPQSTRVRFSQDYQHPGDRSSLDSGTHQGPLAGSTPEPSRRFATLPHAVPHPIISRTPSAPSPSLQRRISTTPSNSSYLKKRGRSFNIQLKKGPEGLGFSITSRDVPIGGSAPIYIKNILPRGAAIQDGRLKAGDRLLEVNGVDLNGKSQEEVVALLRATPMDGMVNLLVLRQEDTLLPREVVSTKQDDDTVLTPDGTREFLTFEVPLNDSGSAGLGVSVKGNRSKENHADLGIFVKSIIHGGAASKDGRLRVNDQLIAVNGESLLGMTNQDAMEALRKSMSVEGNKRGMIQLIVARRLIKDGEDSSGMSELPVNAPLDDDDDQLSQSLYETIDFPDNMPASRTNILARNGVYQLSPTVNMPQDDTVMIEDDRPPLLPAHLSDLSSSSSHDDMGFVGENPVAWIHEVCSLELVKFFIPDAEPDVSFQREGFARQSMSEKRIKQYESPAHLDIIKNRKSKSMDLGFEERQIGSSLGLKKSSSMESLQKDAAKVMAGDELNVQRIHSHIIRGRGCNESFRAAIDKSYVKTGLIPREENSVETCEYLYIYG</sequence>
<feature type="region of interest" description="Disordered" evidence="1">
    <location>
        <begin position="132"/>
        <end position="183"/>
    </location>
</feature>
<feature type="domain" description="PDZ" evidence="2">
    <location>
        <begin position="406"/>
        <end position="480"/>
    </location>
</feature>
<dbReference type="FunFam" id="2.30.42.10:FF:000078">
    <property type="entry name" value="Partitioning defective 3 homolog B"/>
    <property type="match status" value="1"/>
</dbReference>
<dbReference type="GeneTree" id="ENSGT00950000183214"/>
<dbReference type="CDD" id="cd06691">
    <property type="entry name" value="PDZ1_Par3-like"/>
    <property type="match status" value="1"/>
</dbReference>
<feature type="region of interest" description="Disordered" evidence="1">
    <location>
        <begin position="320"/>
        <end position="396"/>
    </location>
</feature>
<dbReference type="GO" id="GO:0051660">
    <property type="term" value="P:establishment of centrosome localization"/>
    <property type="evidence" value="ECO:0007669"/>
    <property type="project" value="TreeGrafter"/>
</dbReference>
<dbReference type="PROSITE" id="PS50106">
    <property type="entry name" value="PDZ"/>
    <property type="match status" value="3"/>
</dbReference>
<dbReference type="GO" id="GO:0016324">
    <property type="term" value="C:apical plasma membrane"/>
    <property type="evidence" value="ECO:0007669"/>
    <property type="project" value="TreeGrafter"/>
</dbReference>
<dbReference type="PANTHER" id="PTHR16484">
    <property type="entry name" value="PARTITIONING DEFECTIVE 3 RELATED"/>
    <property type="match status" value="1"/>
</dbReference>
<evidence type="ECO:0000313" key="4">
    <source>
        <dbReference type="Proteomes" id="UP000261500"/>
    </source>
</evidence>
<dbReference type="AlphaFoldDB" id="A0A3B3U7A5"/>
<dbReference type="GO" id="GO:0007155">
    <property type="term" value="P:cell adhesion"/>
    <property type="evidence" value="ECO:0007669"/>
    <property type="project" value="TreeGrafter"/>
</dbReference>
<dbReference type="Proteomes" id="UP000261500">
    <property type="component" value="Unplaced"/>
</dbReference>
<dbReference type="GO" id="GO:0000226">
    <property type="term" value="P:microtubule cytoskeleton organization"/>
    <property type="evidence" value="ECO:0007669"/>
    <property type="project" value="TreeGrafter"/>
</dbReference>
<dbReference type="GO" id="GO:0005938">
    <property type="term" value="C:cell cortex"/>
    <property type="evidence" value="ECO:0007669"/>
    <property type="project" value="TreeGrafter"/>
</dbReference>
<dbReference type="GO" id="GO:0043296">
    <property type="term" value="C:apical junction complex"/>
    <property type="evidence" value="ECO:0007669"/>
    <property type="project" value="TreeGrafter"/>
</dbReference>
<dbReference type="CDD" id="cd23059">
    <property type="entry name" value="PDZ3_Par3-like"/>
    <property type="match status" value="1"/>
</dbReference>
<dbReference type="STRING" id="48699.ENSPLAP00000008803"/>
<dbReference type="InterPro" id="IPR052213">
    <property type="entry name" value="PAR3"/>
</dbReference>
<gene>
    <name evidence="3" type="primary">PARD3</name>
</gene>
<reference evidence="3" key="2">
    <citation type="submission" date="2025-09" db="UniProtKB">
        <authorList>
            <consortium name="Ensembl"/>
        </authorList>
    </citation>
    <scope>IDENTIFICATION</scope>
</reference>
<dbReference type="FunFam" id="2.30.42.10:FF:000011">
    <property type="entry name" value="partitioning defective 3 homolog isoform X1"/>
    <property type="match status" value="1"/>
</dbReference>
<accession>A0A3B3U7A5</accession>
<evidence type="ECO:0000313" key="3">
    <source>
        <dbReference type="Ensembl" id="ENSPLAP00000008803.1"/>
    </source>
</evidence>
<proteinExistence type="predicted"/>
<feature type="region of interest" description="Disordered" evidence="1">
    <location>
        <begin position="72"/>
        <end position="100"/>
    </location>
</feature>
<dbReference type="CDD" id="cd23058">
    <property type="entry name" value="PDZ2_Par3-like"/>
    <property type="match status" value="1"/>
</dbReference>
<dbReference type="GO" id="GO:0035091">
    <property type="term" value="F:phosphatidylinositol binding"/>
    <property type="evidence" value="ECO:0007669"/>
    <property type="project" value="TreeGrafter"/>
</dbReference>